<sequence length="83" mass="10028">MYQIELMPRAIKDLKDLPKLDVKKIIEKIKVLENGLSGDTKKLTNFSPEYRLRVGNYRVLFEIENHKIIIYRIKHRKEIYLQK</sequence>
<evidence type="ECO:0000256" key="1">
    <source>
        <dbReference type="ARBA" id="ARBA00022649"/>
    </source>
</evidence>
<dbReference type="EMBL" id="CAJNAP010000045">
    <property type="protein sequence ID" value="CAE6514163.1"/>
    <property type="molecule type" value="Genomic_DNA"/>
</dbReference>
<dbReference type="Gene3D" id="3.30.2310.20">
    <property type="entry name" value="RelE-like"/>
    <property type="match status" value="1"/>
</dbReference>
<comment type="caution">
    <text evidence="2">The sequence shown here is derived from an EMBL/GenBank/DDBJ whole genome shotgun (WGS) entry which is preliminary data.</text>
</comment>
<dbReference type="Proteomes" id="UP000601736">
    <property type="component" value="Unassembled WGS sequence"/>
</dbReference>
<accession>A0A8H8Z161</accession>
<dbReference type="RefSeq" id="WP_204800276.1">
    <property type="nucleotide sequence ID" value="NZ_CAJNAP010000045.1"/>
</dbReference>
<keyword evidence="1" id="KW-1277">Toxin-antitoxin system</keyword>
<dbReference type="InterPro" id="IPR007712">
    <property type="entry name" value="RelE/ParE_toxin"/>
</dbReference>
<dbReference type="PANTHER" id="PTHR38813:SF1">
    <property type="entry name" value="TOXIN RELE1-RELATED"/>
    <property type="match status" value="1"/>
</dbReference>
<dbReference type="InterPro" id="IPR035093">
    <property type="entry name" value="RelE/ParE_toxin_dom_sf"/>
</dbReference>
<evidence type="ECO:0000313" key="2">
    <source>
        <dbReference type="EMBL" id="CAE6514163.1"/>
    </source>
</evidence>
<dbReference type="SUPFAM" id="SSF143011">
    <property type="entry name" value="RelE-like"/>
    <property type="match status" value="1"/>
</dbReference>
<dbReference type="InterPro" id="IPR052747">
    <property type="entry name" value="TA_system_RelE_toxin"/>
</dbReference>
<reference evidence="2" key="1">
    <citation type="submission" date="2021-02" db="EMBL/GenBank/DDBJ databases">
        <authorList>
            <person name="Han P."/>
        </authorList>
    </citation>
    <scope>NUCLEOTIDE SEQUENCE</scope>
    <source>
        <strain evidence="2">Nitrosomonas nitrosa 18-3D</strain>
    </source>
</reference>
<name>A0A8H8Z161_9PROT</name>
<dbReference type="PANTHER" id="PTHR38813">
    <property type="match status" value="1"/>
</dbReference>
<organism evidence="2 3">
    <name type="scientific">Nitrosomonas nitrosa</name>
    <dbReference type="NCBI Taxonomy" id="52442"/>
    <lineage>
        <taxon>Bacteria</taxon>
        <taxon>Pseudomonadati</taxon>
        <taxon>Pseudomonadota</taxon>
        <taxon>Betaproteobacteria</taxon>
        <taxon>Nitrosomonadales</taxon>
        <taxon>Nitrosomonadaceae</taxon>
        <taxon>Nitrosomonas</taxon>
    </lineage>
</organism>
<gene>
    <name evidence="2" type="primary">relE</name>
    <name evidence="2" type="ORF">NMYAN_50047</name>
</gene>
<proteinExistence type="predicted"/>
<dbReference type="Pfam" id="PF05016">
    <property type="entry name" value="ParE_toxin"/>
    <property type="match status" value="1"/>
</dbReference>
<dbReference type="AlphaFoldDB" id="A0A8H8Z161"/>
<evidence type="ECO:0000313" key="3">
    <source>
        <dbReference type="Proteomes" id="UP000601736"/>
    </source>
</evidence>
<protein>
    <submittedName>
        <fullName evidence="2">Putative toxin RelE2</fullName>
    </submittedName>
</protein>